<keyword evidence="2" id="KW-1185">Reference proteome</keyword>
<evidence type="ECO:0000313" key="2">
    <source>
        <dbReference type="Proteomes" id="UP001057402"/>
    </source>
</evidence>
<reference evidence="2" key="1">
    <citation type="journal article" date="2023" name="Front. Plant Sci.">
        <title>Chromosomal-level genome assembly of Melastoma candidum provides insights into trichome evolution.</title>
        <authorList>
            <person name="Zhong Y."/>
            <person name="Wu W."/>
            <person name="Sun C."/>
            <person name="Zou P."/>
            <person name="Liu Y."/>
            <person name="Dai S."/>
            <person name="Zhou R."/>
        </authorList>
    </citation>
    <scope>NUCLEOTIDE SEQUENCE [LARGE SCALE GENOMIC DNA]</scope>
</reference>
<evidence type="ECO:0000313" key="1">
    <source>
        <dbReference type="EMBL" id="KAI4320238.1"/>
    </source>
</evidence>
<dbReference type="Proteomes" id="UP001057402">
    <property type="component" value="Chromosome 10"/>
</dbReference>
<organism evidence="1 2">
    <name type="scientific">Melastoma candidum</name>
    <dbReference type="NCBI Taxonomy" id="119954"/>
    <lineage>
        <taxon>Eukaryota</taxon>
        <taxon>Viridiplantae</taxon>
        <taxon>Streptophyta</taxon>
        <taxon>Embryophyta</taxon>
        <taxon>Tracheophyta</taxon>
        <taxon>Spermatophyta</taxon>
        <taxon>Magnoliopsida</taxon>
        <taxon>eudicotyledons</taxon>
        <taxon>Gunneridae</taxon>
        <taxon>Pentapetalae</taxon>
        <taxon>rosids</taxon>
        <taxon>malvids</taxon>
        <taxon>Myrtales</taxon>
        <taxon>Melastomataceae</taxon>
        <taxon>Melastomatoideae</taxon>
        <taxon>Melastomateae</taxon>
        <taxon>Melastoma</taxon>
    </lineage>
</organism>
<accession>A0ACB9M8A6</accession>
<sequence length="628" mass="70135">MGCLCSKESVVDGDVIEIMKVAQLGKSPVQLVAPTKVDDIRLGVSVINDVPMGRQPSKLPSQLAREKPVPGHHQRGATLDLAFTDGQRGFMSRIVSLPHGAEREENVASWPTWLTSVAGEAIRGLVPRRAEAFKKLKQIGQGTYSSVYKAQDLETGKVVAMKKVRFANMDPESVRFMAREIHILRSLDHPNVMKLEGVVTSRISGSLYLVFEYMEHDLAGILARSGNRLTQPQIKCYMQQLFQGLDHCHSRGVLHRDIKGSNLLISDDGVLKIGDFGLATFFHPDQKQPLTTRVVTLWYRAPELLLGATQYGVGVDLWSTGCILAELFAGEPILPGRTEVEQLHKIFKLCGSLPDDYWVNNKFPNATTFRSQVQYKRQLAEKFTDLPPVAVALIEKLLMFEPKERGTPASALRSEFFTTKPLPCDPSMMPKYPPSKEFDAKRDAEARRKRAESVVGQIPENARRRNREAEPITTPEFNAKMEVSLQGQSNTKSVSHQYVGPGLFVEPPPVNVQKAYSHCRSTVHPSSAQSAWKTAGPSKNNSELRTQDSFICPSTIDVHSQFHRAESRASSREPVQVYVPRKNRMHYSGPLVPPGGNLEGMLKEHERQIQQAVRKSRIERNGTSRNYG</sequence>
<comment type="caution">
    <text evidence="1">The sequence shown here is derived from an EMBL/GenBank/DDBJ whole genome shotgun (WGS) entry which is preliminary data.</text>
</comment>
<dbReference type="EMBL" id="CM042889">
    <property type="protein sequence ID" value="KAI4320238.1"/>
    <property type="molecule type" value="Genomic_DNA"/>
</dbReference>
<protein>
    <submittedName>
        <fullName evidence="1">Uncharacterized protein</fullName>
    </submittedName>
</protein>
<gene>
    <name evidence="1" type="ORF">MLD38_033740</name>
</gene>
<proteinExistence type="predicted"/>
<name>A0ACB9M8A6_9MYRT</name>